<dbReference type="KEGG" id="cby:CLM_3812"/>
<gene>
    <name evidence="1" type="ordered locus">CLM_3812</name>
</gene>
<evidence type="ECO:0000313" key="2">
    <source>
        <dbReference type="Proteomes" id="UP000001374"/>
    </source>
</evidence>
<dbReference type="Proteomes" id="UP000001374">
    <property type="component" value="Chromosome"/>
</dbReference>
<evidence type="ECO:0000313" key="1">
    <source>
        <dbReference type="EMBL" id="ACO85544.1"/>
    </source>
</evidence>
<sequence>MIRKVTNNALYIITVFEKEISIFSFQDDAIFDINFYKI</sequence>
<reference evidence="1 2" key="1">
    <citation type="submission" date="2008-10" db="EMBL/GenBank/DDBJ databases">
        <title>Genome sequence of Clostridium botulinum A2 Kyoto.</title>
        <authorList>
            <person name="Shrivastava S."/>
            <person name="Brinkac L.M."/>
            <person name="Brown J.L."/>
            <person name="Bruce D."/>
            <person name="Detter C.C."/>
            <person name="Johnson E.A."/>
            <person name="Munk C.A."/>
            <person name="Smith L.A."/>
            <person name="Smith T.J."/>
            <person name="Sutton G."/>
            <person name="Brettin T.S."/>
        </authorList>
    </citation>
    <scope>NUCLEOTIDE SEQUENCE [LARGE SCALE GENOMIC DNA]</scope>
    <source>
        <strain evidence="2">Kyoto / Type A2</strain>
    </source>
</reference>
<proteinExistence type="predicted"/>
<accession>C1FM33</accession>
<protein>
    <submittedName>
        <fullName evidence="1">Uncharacterized protein</fullName>
    </submittedName>
</protein>
<name>C1FM33_CLOBJ</name>
<dbReference type="EMBL" id="CP001581">
    <property type="protein sequence ID" value="ACO85544.1"/>
    <property type="molecule type" value="Genomic_DNA"/>
</dbReference>
<organism evidence="1 2">
    <name type="scientific">Clostridium botulinum (strain Kyoto / Type A2)</name>
    <dbReference type="NCBI Taxonomy" id="536232"/>
    <lineage>
        <taxon>Bacteria</taxon>
        <taxon>Bacillati</taxon>
        <taxon>Bacillota</taxon>
        <taxon>Clostridia</taxon>
        <taxon>Eubacteriales</taxon>
        <taxon>Clostridiaceae</taxon>
        <taxon>Clostridium</taxon>
    </lineage>
</organism>
<dbReference type="AlphaFoldDB" id="C1FM33"/>
<dbReference type="HOGENOM" id="CLU_3326433_0_0_9"/>